<accession>A0ABU4HWC4</accession>
<proteinExistence type="predicted"/>
<dbReference type="Gene3D" id="3.10.450.50">
    <property type="match status" value="1"/>
</dbReference>
<protein>
    <submittedName>
        <fullName evidence="2">Nuclear transport factor 2 family protein</fullName>
    </submittedName>
</protein>
<evidence type="ECO:0000259" key="1">
    <source>
        <dbReference type="Pfam" id="PF12680"/>
    </source>
</evidence>
<feature type="domain" description="SnoaL-like" evidence="1">
    <location>
        <begin position="11"/>
        <end position="122"/>
    </location>
</feature>
<dbReference type="InterPro" id="IPR032710">
    <property type="entry name" value="NTF2-like_dom_sf"/>
</dbReference>
<organism evidence="2 3">
    <name type="scientific">Conexibacter stalactiti</name>
    <dbReference type="NCBI Taxonomy" id="1940611"/>
    <lineage>
        <taxon>Bacteria</taxon>
        <taxon>Bacillati</taxon>
        <taxon>Actinomycetota</taxon>
        <taxon>Thermoleophilia</taxon>
        <taxon>Solirubrobacterales</taxon>
        <taxon>Conexibacteraceae</taxon>
        <taxon>Conexibacter</taxon>
    </lineage>
</organism>
<dbReference type="RefSeq" id="WP_318600093.1">
    <property type="nucleotide sequence ID" value="NZ_JAWSTH010000096.1"/>
</dbReference>
<name>A0ABU4HWC4_9ACTN</name>
<dbReference type="SUPFAM" id="SSF54427">
    <property type="entry name" value="NTF2-like"/>
    <property type="match status" value="1"/>
</dbReference>
<reference evidence="3" key="1">
    <citation type="submission" date="2023-07" db="EMBL/GenBank/DDBJ databases">
        <title>Conexibacter stalactiti sp. nov., isolated from stalactites in a lava cave and emended description of the genus Conexibacter.</title>
        <authorList>
            <person name="Lee S.D."/>
        </authorList>
    </citation>
    <scope>NUCLEOTIDE SEQUENCE [LARGE SCALE GENOMIC DNA]</scope>
    <source>
        <strain evidence="3">KCTC 39840</strain>
    </source>
</reference>
<evidence type="ECO:0000313" key="3">
    <source>
        <dbReference type="Proteomes" id="UP001284601"/>
    </source>
</evidence>
<keyword evidence="3" id="KW-1185">Reference proteome</keyword>
<dbReference type="EMBL" id="JAWSTH010000096">
    <property type="protein sequence ID" value="MDW5597627.1"/>
    <property type="molecule type" value="Genomic_DNA"/>
</dbReference>
<dbReference type="Proteomes" id="UP001284601">
    <property type="component" value="Unassembled WGS sequence"/>
</dbReference>
<dbReference type="Pfam" id="PF12680">
    <property type="entry name" value="SnoaL_2"/>
    <property type="match status" value="1"/>
</dbReference>
<evidence type="ECO:0000313" key="2">
    <source>
        <dbReference type="EMBL" id="MDW5597627.1"/>
    </source>
</evidence>
<dbReference type="InterPro" id="IPR037401">
    <property type="entry name" value="SnoaL-like"/>
</dbReference>
<comment type="caution">
    <text evidence="2">The sequence shown here is derived from an EMBL/GenBank/DDBJ whole genome shotgun (WGS) entry which is preliminary data.</text>
</comment>
<sequence>MTTDQTRALTERLAQARAAGDAAAILPLLTDDVVLVVPPSLGETDRPSLQASDPDGVALGLSGTAVHAFMHAETIRREVQQTLVDGDVSVQRIHMTGEFKAGGRYDNHYVWVFHWRDGRIHRVEEYPDTLRYAQMNLTRVGETGSPTS</sequence>
<gene>
    <name evidence="2" type="ORF">R7226_24970</name>
</gene>